<keyword evidence="1" id="KW-0479">Metal-binding</keyword>
<dbReference type="SUPFAM" id="SSF55008">
    <property type="entry name" value="HMA, heavy metal-associated domain"/>
    <property type="match status" value="1"/>
</dbReference>
<accession>A0A4R8WFW7</accession>
<evidence type="ECO:0000313" key="4">
    <source>
        <dbReference type="Proteomes" id="UP000297643"/>
    </source>
</evidence>
<dbReference type="Pfam" id="PF00403">
    <property type="entry name" value="HMA"/>
    <property type="match status" value="1"/>
</dbReference>
<comment type="caution">
    <text evidence="3">The sequence shown here is derived from an EMBL/GenBank/DDBJ whole genome shotgun (WGS) entry which is preliminary data.</text>
</comment>
<gene>
    <name evidence="3" type="ORF">E3O32_03795</name>
</gene>
<dbReference type="Gene3D" id="3.30.70.100">
    <property type="match status" value="1"/>
</dbReference>
<dbReference type="InterPro" id="IPR006121">
    <property type="entry name" value="HMA_dom"/>
</dbReference>
<evidence type="ECO:0000256" key="1">
    <source>
        <dbReference type="ARBA" id="ARBA00022723"/>
    </source>
</evidence>
<organism evidence="3 4">
    <name type="scientific">Cryobacterium mannosilyticum</name>
    <dbReference type="NCBI Taxonomy" id="1259190"/>
    <lineage>
        <taxon>Bacteria</taxon>
        <taxon>Bacillati</taxon>
        <taxon>Actinomycetota</taxon>
        <taxon>Actinomycetes</taxon>
        <taxon>Micrococcales</taxon>
        <taxon>Microbacteriaceae</taxon>
        <taxon>Cryobacterium</taxon>
    </lineage>
</organism>
<proteinExistence type="predicted"/>
<keyword evidence="4" id="KW-1185">Reference proteome</keyword>
<dbReference type="AlphaFoldDB" id="A0A4R8WFW7"/>
<dbReference type="RefSeq" id="WP_134507159.1">
    <property type="nucleotide sequence ID" value="NZ_SOFM01000009.1"/>
</dbReference>
<dbReference type="InterPro" id="IPR017969">
    <property type="entry name" value="Heavy-metal-associated_CS"/>
</dbReference>
<dbReference type="PROSITE" id="PS01047">
    <property type="entry name" value="HMA_1"/>
    <property type="match status" value="1"/>
</dbReference>
<feature type="domain" description="HMA" evidence="2">
    <location>
        <begin position="36"/>
        <end position="104"/>
    </location>
</feature>
<reference evidence="3 4" key="1">
    <citation type="submission" date="2019-03" db="EMBL/GenBank/DDBJ databases">
        <title>Genomics of glacier-inhabiting Cryobacterium strains.</title>
        <authorList>
            <person name="Liu Q."/>
            <person name="Xin Y.-H."/>
        </authorList>
    </citation>
    <scope>NUCLEOTIDE SEQUENCE [LARGE SCALE GENOMIC DNA]</scope>
    <source>
        <strain evidence="3 4">RHLT2-21</strain>
    </source>
</reference>
<protein>
    <submittedName>
        <fullName evidence="3">Copper chaperone</fullName>
    </submittedName>
</protein>
<dbReference type="Proteomes" id="UP000297643">
    <property type="component" value="Unassembled WGS sequence"/>
</dbReference>
<name>A0A4R8WFW7_9MICO</name>
<dbReference type="CDD" id="cd00371">
    <property type="entry name" value="HMA"/>
    <property type="match status" value="1"/>
</dbReference>
<dbReference type="PROSITE" id="PS50846">
    <property type="entry name" value="HMA_2"/>
    <property type="match status" value="1"/>
</dbReference>
<dbReference type="GO" id="GO:0046872">
    <property type="term" value="F:metal ion binding"/>
    <property type="evidence" value="ECO:0007669"/>
    <property type="project" value="UniProtKB-KW"/>
</dbReference>
<sequence length="108" mass="10676">MHTTNVNDLGLTDASCTCDSHSDHGESTTALPRDASTATYRVTGMTCSHCVASVTAEVGKLAGPENVTVALVPGGVSVVTVSSAAPLDAAAVAAAIDEAGYELVPASS</sequence>
<dbReference type="EMBL" id="SOFM01000009">
    <property type="protein sequence ID" value="TFC06834.1"/>
    <property type="molecule type" value="Genomic_DNA"/>
</dbReference>
<dbReference type="InterPro" id="IPR036163">
    <property type="entry name" value="HMA_dom_sf"/>
</dbReference>
<evidence type="ECO:0000259" key="2">
    <source>
        <dbReference type="PROSITE" id="PS50846"/>
    </source>
</evidence>
<evidence type="ECO:0000313" key="3">
    <source>
        <dbReference type="EMBL" id="TFC06834.1"/>
    </source>
</evidence>